<feature type="region of interest" description="Disordered" evidence="6">
    <location>
        <begin position="155"/>
        <end position="206"/>
    </location>
</feature>
<dbReference type="GO" id="GO:0031261">
    <property type="term" value="C:DNA replication preinitiation complex"/>
    <property type="evidence" value="ECO:0007669"/>
    <property type="project" value="TreeGrafter"/>
</dbReference>
<dbReference type="GO" id="GO:0003682">
    <property type="term" value="F:chromatin binding"/>
    <property type="evidence" value="ECO:0007669"/>
    <property type="project" value="TreeGrafter"/>
</dbReference>
<evidence type="ECO:0000256" key="3">
    <source>
        <dbReference type="ARBA" id="ARBA00022705"/>
    </source>
</evidence>
<proteinExistence type="inferred from homology"/>
<keyword evidence="5" id="KW-0131">Cell cycle</keyword>
<evidence type="ECO:0000256" key="4">
    <source>
        <dbReference type="ARBA" id="ARBA00023242"/>
    </source>
</evidence>
<dbReference type="PANTHER" id="PTHR10507:SF0">
    <property type="entry name" value="CELL DIVISION CONTROL PROTEIN 45 HOMOLOG"/>
    <property type="match status" value="1"/>
</dbReference>
<dbReference type="GO" id="GO:0000727">
    <property type="term" value="P:double-strand break repair via break-induced replication"/>
    <property type="evidence" value="ECO:0007669"/>
    <property type="project" value="TreeGrafter"/>
</dbReference>
<evidence type="ECO:0000313" key="7">
    <source>
        <dbReference type="EMBL" id="CCA74544.1"/>
    </source>
</evidence>
<gene>
    <name evidence="7" type="ORF">PIIN_08496</name>
</gene>
<dbReference type="HOGENOM" id="CLU_005871_3_0_1"/>
<protein>
    <submittedName>
        <fullName evidence="7">Related to TSD2 protein, required for DNA replication</fullName>
    </submittedName>
</protein>
<keyword evidence="8" id="KW-1185">Reference proteome</keyword>
<evidence type="ECO:0000313" key="8">
    <source>
        <dbReference type="Proteomes" id="UP000007148"/>
    </source>
</evidence>
<feature type="compositionally biased region" description="Acidic residues" evidence="6">
    <location>
        <begin position="156"/>
        <end position="181"/>
    </location>
</feature>
<comment type="subcellular location">
    <subcellularLocation>
        <location evidence="1">Nucleus</location>
    </subcellularLocation>
</comment>
<dbReference type="InterPro" id="IPR003874">
    <property type="entry name" value="CDC45"/>
</dbReference>
<organism evidence="7 8">
    <name type="scientific">Serendipita indica (strain DSM 11827)</name>
    <name type="common">Root endophyte fungus</name>
    <name type="synonym">Piriformospora indica</name>
    <dbReference type="NCBI Taxonomy" id="1109443"/>
    <lineage>
        <taxon>Eukaryota</taxon>
        <taxon>Fungi</taxon>
        <taxon>Dikarya</taxon>
        <taxon>Basidiomycota</taxon>
        <taxon>Agaricomycotina</taxon>
        <taxon>Agaricomycetes</taxon>
        <taxon>Sebacinales</taxon>
        <taxon>Serendipitaceae</taxon>
        <taxon>Serendipita</taxon>
    </lineage>
</organism>
<dbReference type="eggNOG" id="KOG2475">
    <property type="taxonomic scope" value="Eukaryota"/>
</dbReference>
<feature type="compositionally biased region" description="Basic and acidic residues" evidence="6">
    <location>
        <begin position="191"/>
        <end position="205"/>
    </location>
</feature>
<name>G4TT99_SERID</name>
<dbReference type="AlphaFoldDB" id="G4TT99"/>
<dbReference type="GO" id="GO:0003688">
    <property type="term" value="F:DNA replication origin binding"/>
    <property type="evidence" value="ECO:0007669"/>
    <property type="project" value="TreeGrafter"/>
</dbReference>
<dbReference type="GO" id="GO:1902977">
    <property type="term" value="P:mitotic DNA replication preinitiation complex assembly"/>
    <property type="evidence" value="ECO:0007669"/>
    <property type="project" value="TreeGrafter"/>
</dbReference>
<evidence type="ECO:0000256" key="2">
    <source>
        <dbReference type="ARBA" id="ARBA00010727"/>
    </source>
</evidence>
<feature type="compositionally biased region" description="Polar residues" evidence="6">
    <location>
        <begin position="467"/>
        <end position="476"/>
    </location>
</feature>
<feature type="region of interest" description="Disordered" evidence="6">
    <location>
        <begin position="457"/>
        <end position="481"/>
    </location>
</feature>
<accession>G4TT99</accession>
<sequence>MYINSSDYREAYQSIVSQHRAASASSILIAVAPDVDALCAASMLATLLHQDNITHRLTPVAGLSAFADLKEELAQKEQLSTLVLINFGAHLDLPSEAWFGAFPENLHVHVIDSSRPYNLSSLFGAGAAERIIVWDDETAPKLTDVKSAWYSLEYEPLPDSDDSDEDEDREEPEPEEYDSDEMERPRKRRRLNDTEAEPKPKRMTEDEYEEYTAILEKYYGSGTFHGQAASSVIYVLATVLERADNDLLWLSILGLTYQYLTSRISRDTYETMHQIYFDEVARLNTSLPANGNANVALHPDDTSIRPSEELRFALFRHWNLYDSMYHSPYVASKLGIWKEKGRKRLHGLLAKMGFSLAQCQQSYSHMDTDLKRELREKMEDIAPEYGLVELSYPSFVRSFGFKSQPLCAADVVDGVSALLEAAGGLRLDVEIEGGRNGGEWFGTGRQWEMRRDDNKENLPVARDGANGKSSALSGTQNEDEHSEDEWWKNNFWVAYDALGNDTELLNSSLRLSMTLQRAVVRQGSSLIEKGEIKRMRNFQLAMLKEGPDLPIFVHPGNLSRLALWLVEATRDRIDPINVTRTKKKVLPFVLACLDERKGTYLVVGVLAAPEMGDLRKNQFGMAFLEAQSRSNARTRHSTFDTNVVEVDKEDLTSFLTKLQI</sequence>
<dbReference type="FunCoup" id="G4TT99">
    <property type="interactions" value="308"/>
</dbReference>
<dbReference type="OMA" id="EDCFMEA"/>
<dbReference type="PANTHER" id="PTHR10507">
    <property type="entry name" value="CDC45-RELATED PROTEIN"/>
    <property type="match status" value="1"/>
</dbReference>
<keyword evidence="4" id="KW-0539">Nucleus</keyword>
<dbReference type="Proteomes" id="UP000007148">
    <property type="component" value="Unassembled WGS sequence"/>
</dbReference>
<dbReference type="InParanoid" id="G4TT99"/>
<dbReference type="OrthoDB" id="10258882at2759"/>
<evidence type="ECO:0000256" key="5">
    <source>
        <dbReference type="ARBA" id="ARBA00023306"/>
    </source>
</evidence>
<comment type="caution">
    <text evidence="7">The sequence shown here is derived from an EMBL/GenBank/DDBJ whole genome shotgun (WGS) entry which is preliminary data.</text>
</comment>
<dbReference type="GO" id="GO:0003697">
    <property type="term" value="F:single-stranded DNA binding"/>
    <property type="evidence" value="ECO:0007669"/>
    <property type="project" value="TreeGrafter"/>
</dbReference>
<comment type="similarity">
    <text evidence="2">Belongs to the CDC45 family.</text>
</comment>
<keyword evidence="3" id="KW-0235">DNA replication</keyword>
<reference evidence="7 8" key="1">
    <citation type="journal article" date="2011" name="PLoS Pathog.">
        <title>Endophytic Life Strategies Decoded by Genome and Transcriptome Analyses of the Mutualistic Root Symbiont Piriformospora indica.</title>
        <authorList>
            <person name="Zuccaro A."/>
            <person name="Lahrmann U."/>
            <person name="Guldener U."/>
            <person name="Langen G."/>
            <person name="Pfiffi S."/>
            <person name="Biedenkopf D."/>
            <person name="Wong P."/>
            <person name="Samans B."/>
            <person name="Grimm C."/>
            <person name="Basiewicz M."/>
            <person name="Murat C."/>
            <person name="Martin F."/>
            <person name="Kogel K.H."/>
        </authorList>
    </citation>
    <scope>NUCLEOTIDE SEQUENCE [LARGE SCALE GENOMIC DNA]</scope>
    <source>
        <strain evidence="7 8">DSM 11827</strain>
    </source>
</reference>
<evidence type="ECO:0000256" key="6">
    <source>
        <dbReference type="SAM" id="MobiDB-lite"/>
    </source>
</evidence>
<dbReference type="STRING" id="1109443.G4TT99"/>
<evidence type="ECO:0000256" key="1">
    <source>
        <dbReference type="ARBA" id="ARBA00004123"/>
    </source>
</evidence>
<dbReference type="Pfam" id="PF02724">
    <property type="entry name" value="CDC45"/>
    <property type="match status" value="1"/>
</dbReference>
<dbReference type="GO" id="GO:0006270">
    <property type="term" value="P:DNA replication initiation"/>
    <property type="evidence" value="ECO:0007669"/>
    <property type="project" value="InterPro"/>
</dbReference>
<dbReference type="EMBL" id="CAFZ01000325">
    <property type="protein sequence ID" value="CCA74544.1"/>
    <property type="molecule type" value="Genomic_DNA"/>
</dbReference>